<dbReference type="SUPFAM" id="SSF57667">
    <property type="entry name" value="beta-beta-alpha zinc fingers"/>
    <property type="match status" value="2"/>
</dbReference>
<name>A0AAV2S9I9_MEGNR</name>
<dbReference type="Pfam" id="PF12874">
    <property type="entry name" value="zf-met"/>
    <property type="match status" value="1"/>
</dbReference>
<feature type="non-terminal residue" evidence="2">
    <location>
        <position position="126"/>
    </location>
</feature>
<evidence type="ECO:0000259" key="1">
    <source>
        <dbReference type="Pfam" id="PF12874"/>
    </source>
</evidence>
<dbReference type="AlphaFoldDB" id="A0AAV2S9I9"/>
<proteinExistence type="predicted"/>
<feature type="non-terminal residue" evidence="2">
    <location>
        <position position="1"/>
    </location>
</feature>
<protein>
    <recommendedName>
        <fullName evidence="1">C2H2-type domain-containing protein</fullName>
    </recommendedName>
</protein>
<gene>
    <name evidence="2" type="ORF">MNOR_LOCUS33938</name>
</gene>
<comment type="caution">
    <text evidence="2">The sequence shown here is derived from an EMBL/GenBank/DDBJ whole genome shotgun (WGS) entry which is preliminary data.</text>
</comment>
<organism evidence="2 3">
    <name type="scientific">Meganyctiphanes norvegica</name>
    <name type="common">Northern krill</name>
    <name type="synonym">Thysanopoda norvegica</name>
    <dbReference type="NCBI Taxonomy" id="48144"/>
    <lineage>
        <taxon>Eukaryota</taxon>
        <taxon>Metazoa</taxon>
        <taxon>Ecdysozoa</taxon>
        <taxon>Arthropoda</taxon>
        <taxon>Crustacea</taxon>
        <taxon>Multicrustacea</taxon>
        <taxon>Malacostraca</taxon>
        <taxon>Eumalacostraca</taxon>
        <taxon>Eucarida</taxon>
        <taxon>Euphausiacea</taxon>
        <taxon>Euphausiidae</taxon>
        <taxon>Meganyctiphanes</taxon>
    </lineage>
</organism>
<keyword evidence="3" id="KW-1185">Reference proteome</keyword>
<dbReference type="InterPro" id="IPR013087">
    <property type="entry name" value="Znf_C2H2_type"/>
</dbReference>
<sequence>KAGEVEYSVVADADKPIVAAAPTAAESEVVNDGYWCEICNYKLVGKTTLQIINSHTEGLKHKRKLANYEILQKLRQQEDCFTQDPVSGVLKCLVCCLETATPQQMMGHLAGAKHRNKARRHAREAG</sequence>
<dbReference type="Gene3D" id="3.30.160.60">
    <property type="entry name" value="Classic Zinc Finger"/>
    <property type="match status" value="2"/>
</dbReference>
<dbReference type="InterPro" id="IPR036236">
    <property type="entry name" value="Znf_C2H2_sf"/>
</dbReference>
<feature type="domain" description="C2H2-type" evidence="1">
    <location>
        <begin position="92"/>
        <end position="114"/>
    </location>
</feature>
<evidence type="ECO:0000313" key="2">
    <source>
        <dbReference type="EMBL" id="CAL4169972.1"/>
    </source>
</evidence>
<dbReference type="EMBL" id="CAXKWB010050538">
    <property type="protein sequence ID" value="CAL4169972.1"/>
    <property type="molecule type" value="Genomic_DNA"/>
</dbReference>
<dbReference type="Proteomes" id="UP001497623">
    <property type="component" value="Unassembled WGS sequence"/>
</dbReference>
<evidence type="ECO:0000313" key="3">
    <source>
        <dbReference type="Proteomes" id="UP001497623"/>
    </source>
</evidence>
<reference evidence="2 3" key="1">
    <citation type="submission" date="2024-05" db="EMBL/GenBank/DDBJ databases">
        <authorList>
            <person name="Wallberg A."/>
        </authorList>
    </citation>
    <scope>NUCLEOTIDE SEQUENCE [LARGE SCALE GENOMIC DNA]</scope>
</reference>
<accession>A0AAV2S9I9</accession>